<accession>A0A1M5I5A8</accession>
<sequence>MKKLLLVLFSILSITTMNAQEVVKLWPGNPPTDNEIMGDEIDVNSRISNVNTPELFIYKANPLNDRNIAVVICPGGGYTRLAMDHEGHDFAKWLQSIGITGVILKYRLPNKHKNVPLEDLQQAMRFAKNKLAKNASSPLKVGVAGFSAGGHLASTGSTHLDDKETRPDFSILFYPVITMGEYTHQGSKDNLLGENPSASDVMYYSNETMVTEFTPPTILLLSDDDGAVPSMNSIMYYSALKQNKVPATMYIFPIGGHGWGMRPDFKYHDEMLRLLKTWIEETKF</sequence>
<dbReference type="Gene3D" id="3.40.50.1820">
    <property type="entry name" value="alpha/beta hydrolase"/>
    <property type="match status" value="1"/>
</dbReference>
<feature type="chain" id="PRO_5009910994" evidence="2">
    <location>
        <begin position="20"/>
        <end position="284"/>
    </location>
</feature>
<proteinExistence type="predicted"/>
<feature type="signal peptide" evidence="2">
    <location>
        <begin position="1"/>
        <end position="19"/>
    </location>
</feature>
<dbReference type="InterPro" id="IPR001375">
    <property type="entry name" value="Peptidase_S9_cat"/>
</dbReference>
<dbReference type="InterPro" id="IPR050300">
    <property type="entry name" value="GDXG_lipolytic_enzyme"/>
</dbReference>
<evidence type="ECO:0000259" key="3">
    <source>
        <dbReference type="Pfam" id="PF00326"/>
    </source>
</evidence>
<gene>
    <name evidence="4" type="ORF">SAMN05444362_11851</name>
</gene>
<dbReference type="GO" id="GO:0008236">
    <property type="term" value="F:serine-type peptidase activity"/>
    <property type="evidence" value="ECO:0007669"/>
    <property type="project" value="InterPro"/>
</dbReference>
<evidence type="ECO:0000256" key="1">
    <source>
        <dbReference type="ARBA" id="ARBA00022801"/>
    </source>
</evidence>
<keyword evidence="5" id="KW-1185">Reference proteome</keyword>
<dbReference type="PANTHER" id="PTHR48081:SF6">
    <property type="entry name" value="PEPTIDASE S9 PROLYL OLIGOPEPTIDASE CATALYTIC DOMAIN-CONTAINING PROTEIN"/>
    <property type="match status" value="1"/>
</dbReference>
<evidence type="ECO:0000313" key="4">
    <source>
        <dbReference type="EMBL" id="SHG23526.1"/>
    </source>
</evidence>
<dbReference type="GO" id="GO:0006508">
    <property type="term" value="P:proteolysis"/>
    <property type="evidence" value="ECO:0007669"/>
    <property type="project" value="InterPro"/>
</dbReference>
<dbReference type="Pfam" id="PF00326">
    <property type="entry name" value="Peptidase_S9"/>
    <property type="match status" value="1"/>
</dbReference>
<feature type="domain" description="Peptidase S9 prolyl oligopeptidase catalytic" evidence="3">
    <location>
        <begin position="110"/>
        <end position="274"/>
    </location>
</feature>
<keyword evidence="1" id="KW-0378">Hydrolase</keyword>
<protein>
    <submittedName>
        <fullName evidence="4">Acetyl esterase/lipase</fullName>
    </submittedName>
</protein>
<dbReference type="InterPro" id="IPR029058">
    <property type="entry name" value="AB_hydrolase_fold"/>
</dbReference>
<dbReference type="SUPFAM" id="SSF53474">
    <property type="entry name" value="alpha/beta-Hydrolases"/>
    <property type="match status" value="1"/>
</dbReference>
<evidence type="ECO:0000313" key="5">
    <source>
        <dbReference type="Proteomes" id="UP000184480"/>
    </source>
</evidence>
<keyword evidence="2" id="KW-0732">Signal</keyword>
<organism evidence="4 5">
    <name type="scientific">Dysgonomonas macrotermitis</name>
    <dbReference type="NCBI Taxonomy" id="1346286"/>
    <lineage>
        <taxon>Bacteria</taxon>
        <taxon>Pseudomonadati</taxon>
        <taxon>Bacteroidota</taxon>
        <taxon>Bacteroidia</taxon>
        <taxon>Bacteroidales</taxon>
        <taxon>Dysgonomonadaceae</taxon>
        <taxon>Dysgonomonas</taxon>
    </lineage>
</organism>
<dbReference type="PANTHER" id="PTHR48081">
    <property type="entry name" value="AB HYDROLASE SUPERFAMILY PROTEIN C4A8.06C"/>
    <property type="match status" value="1"/>
</dbReference>
<name>A0A1M5I5A8_9BACT</name>
<dbReference type="RefSeq" id="WP_062178562.1">
    <property type="nucleotide sequence ID" value="NZ_BBXL01000005.1"/>
</dbReference>
<dbReference type="OrthoDB" id="9796689at2"/>
<dbReference type="EMBL" id="FQUC01000018">
    <property type="protein sequence ID" value="SHG23526.1"/>
    <property type="molecule type" value="Genomic_DNA"/>
</dbReference>
<reference evidence="5" key="1">
    <citation type="submission" date="2016-11" db="EMBL/GenBank/DDBJ databases">
        <authorList>
            <person name="Varghese N."/>
            <person name="Submissions S."/>
        </authorList>
    </citation>
    <scope>NUCLEOTIDE SEQUENCE [LARGE SCALE GENOMIC DNA]</scope>
    <source>
        <strain evidence="5">DSM 27370</strain>
    </source>
</reference>
<dbReference type="STRING" id="1346286.SAMN05444362_11851"/>
<evidence type="ECO:0000256" key="2">
    <source>
        <dbReference type="SAM" id="SignalP"/>
    </source>
</evidence>
<dbReference type="AlphaFoldDB" id="A0A1M5I5A8"/>
<dbReference type="Proteomes" id="UP000184480">
    <property type="component" value="Unassembled WGS sequence"/>
</dbReference>